<dbReference type="EMBL" id="CP126969">
    <property type="protein sequence ID" value="WIM67787.1"/>
    <property type="molecule type" value="Genomic_DNA"/>
</dbReference>
<accession>A0ABY8VF93</accession>
<reference evidence="1 2" key="1">
    <citation type="submission" date="2023-05" db="EMBL/GenBank/DDBJ databases">
        <title>Corynebacterium suedekumii sp. nov. and Corynebacterium breve sp. nov. isolated from raw cow's milk.</title>
        <authorList>
            <person name="Baer M.K."/>
            <person name="Mehl L."/>
            <person name="Hellmuth R."/>
            <person name="Marke G."/>
            <person name="Lipski A."/>
        </authorList>
    </citation>
    <scope>NUCLEOTIDE SEQUENCE [LARGE SCALE GENOMIC DNA]</scope>
    <source>
        <strain evidence="1 2">R4</strain>
    </source>
</reference>
<dbReference type="SUPFAM" id="SSF52540">
    <property type="entry name" value="P-loop containing nucleoside triphosphate hydrolases"/>
    <property type="match status" value="1"/>
</dbReference>
<gene>
    <name evidence="1" type="ORF">QP027_12065</name>
</gene>
<name>A0ABY8VF93_9CORY</name>
<evidence type="ECO:0008006" key="3">
    <source>
        <dbReference type="Google" id="ProtNLM"/>
    </source>
</evidence>
<proteinExistence type="predicted"/>
<protein>
    <recommendedName>
        <fullName evidence="3">ABC transporter ATP-binding protein</fullName>
    </recommendedName>
</protein>
<sequence length="73" mass="8320">MTKEVLAAFIDVRDQGTSIVMVTHDPRCASYADRVIYLRDGLIVDTHTPGPWTPEAEKEREIDTLSWLAQQDF</sequence>
<dbReference type="Proteomes" id="UP001225598">
    <property type="component" value="Chromosome"/>
</dbReference>
<dbReference type="InterPro" id="IPR027417">
    <property type="entry name" value="P-loop_NTPase"/>
</dbReference>
<organism evidence="1 2">
    <name type="scientific">Corynebacterium breve</name>
    <dbReference type="NCBI Taxonomy" id="3049799"/>
    <lineage>
        <taxon>Bacteria</taxon>
        <taxon>Bacillati</taxon>
        <taxon>Actinomycetota</taxon>
        <taxon>Actinomycetes</taxon>
        <taxon>Mycobacteriales</taxon>
        <taxon>Corynebacteriaceae</taxon>
        <taxon>Corynebacterium</taxon>
    </lineage>
</organism>
<keyword evidence="2" id="KW-1185">Reference proteome</keyword>
<dbReference type="Gene3D" id="3.40.50.300">
    <property type="entry name" value="P-loop containing nucleotide triphosphate hydrolases"/>
    <property type="match status" value="1"/>
</dbReference>
<evidence type="ECO:0000313" key="1">
    <source>
        <dbReference type="EMBL" id="WIM67787.1"/>
    </source>
</evidence>
<evidence type="ECO:0000313" key="2">
    <source>
        <dbReference type="Proteomes" id="UP001225598"/>
    </source>
</evidence>